<keyword evidence="2 5" id="KW-0479">Metal-binding</keyword>
<dbReference type="GO" id="GO:0010436">
    <property type="term" value="F:carotenoid dioxygenase activity"/>
    <property type="evidence" value="ECO:0007669"/>
    <property type="project" value="TreeGrafter"/>
</dbReference>
<dbReference type="AlphaFoldDB" id="A0A3R7LRA5"/>
<sequence>MSSEGAAETRSSSPYRISARHARANAMTTQGHLQTASGDRNTSLDSGCGPAEDTFFIRDLLRESRQVRDENVNCVSEDEFLDRVLEAQIVHRKQLSHVDDFDQDGSAVISKTYLKMDKETGDVTNINGDVKLELKEKITAKFRIATPEELDRNVENCGNKDNYDNQCDNLDTDRNFTENLCGMTENRNRTEEHMNETENGNQMEENGNQTEENGYPAEDRNQAKGDTNSRHVLTTESRPVCDLGTGQGTEGSETNSPVTLRNKRRAAGNSIDSFTATPSDLLKRRSAEIVQLRRKLEAKMKRKSLQNYCLSDDEDAGLLNSDRVDPRTLRRPLSAFGNLYRDSGNEAAFSSHSSCNSSNYPSYCSTPIHRQQYRDKIPPTHAIDPKKLRYLLGDPHYSPPGHSQCISAIPHSESCNSNCGHICHTPSPPESCNCSAVSSPRRSSTCANLQHTCRSPSPYQDAEGFESQYHTPVGSPRPVKSIRPARVTENQDGRINYYPNCDPTIWLRSCEKEIRQPLHGTKSGVIPTWLKGTLIRNGPGRIKVGDQQYNHVFDGSALLHRFHFQKGEVTYQNKFLESRSYLRDTKAQRIVVNYFGTRAHPDPCKTILQNVASKFSFEEHFTDNAQISLYPYGDGLYALTETPFIFRVDPETLDTHEKVNLTHHIAVLTHTAHPHVDRDGTVYNIGQGVGPLGPKYHVCKFPNPKADRKGKVKSPFEQVKVP</sequence>
<organism evidence="7 8">
    <name type="scientific">Penaeus vannamei</name>
    <name type="common">Whiteleg shrimp</name>
    <name type="synonym">Litopenaeus vannamei</name>
    <dbReference type="NCBI Taxonomy" id="6689"/>
    <lineage>
        <taxon>Eukaryota</taxon>
        <taxon>Metazoa</taxon>
        <taxon>Ecdysozoa</taxon>
        <taxon>Arthropoda</taxon>
        <taxon>Crustacea</taxon>
        <taxon>Multicrustacea</taxon>
        <taxon>Malacostraca</taxon>
        <taxon>Eumalacostraca</taxon>
        <taxon>Eucarida</taxon>
        <taxon>Decapoda</taxon>
        <taxon>Dendrobranchiata</taxon>
        <taxon>Penaeoidea</taxon>
        <taxon>Penaeidae</taxon>
        <taxon>Penaeus</taxon>
    </lineage>
</organism>
<dbReference type="GO" id="GO:0042574">
    <property type="term" value="P:retinal metabolic process"/>
    <property type="evidence" value="ECO:0007669"/>
    <property type="project" value="TreeGrafter"/>
</dbReference>
<evidence type="ECO:0000256" key="3">
    <source>
        <dbReference type="ARBA" id="ARBA00023002"/>
    </source>
</evidence>
<feature type="compositionally biased region" description="Basic and acidic residues" evidence="6">
    <location>
        <begin position="217"/>
        <end position="227"/>
    </location>
</feature>
<protein>
    <submittedName>
        <fullName evidence="7">Putative carotenoid isomerooxygenase</fullName>
    </submittedName>
</protein>
<comment type="cofactor">
    <cofactor evidence="5">
        <name>Fe(2+)</name>
        <dbReference type="ChEBI" id="CHEBI:29033"/>
    </cofactor>
    <text evidence="5">Binds 1 Fe(2+) ion per subunit.</text>
</comment>
<proteinExistence type="inferred from homology"/>
<gene>
    <name evidence="7" type="ORF">C7M84_021604</name>
</gene>
<evidence type="ECO:0000313" key="8">
    <source>
        <dbReference type="Proteomes" id="UP000283509"/>
    </source>
</evidence>
<dbReference type="Pfam" id="PF03055">
    <property type="entry name" value="RPE65"/>
    <property type="match status" value="1"/>
</dbReference>
<evidence type="ECO:0000256" key="4">
    <source>
        <dbReference type="ARBA" id="ARBA00023004"/>
    </source>
</evidence>
<feature type="compositionally biased region" description="Polar residues" evidence="6">
    <location>
        <begin position="26"/>
        <end position="45"/>
    </location>
</feature>
<reference evidence="7 8" key="2">
    <citation type="submission" date="2019-01" db="EMBL/GenBank/DDBJ databases">
        <title>The decoding of complex shrimp genome reveals the adaptation for benthos swimmer, frequently molting mechanism and breeding impact on genome.</title>
        <authorList>
            <person name="Sun Y."/>
            <person name="Gao Y."/>
            <person name="Yu Y."/>
        </authorList>
    </citation>
    <scope>NUCLEOTIDE SEQUENCE [LARGE SCALE GENOMIC DNA]</scope>
    <source>
        <tissue evidence="7">Muscle</tissue>
    </source>
</reference>
<dbReference type="GO" id="GO:0046872">
    <property type="term" value="F:metal ion binding"/>
    <property type="evidence" value="ECO:0007669"/>
    <property type="project" value="UniProtKB-KW"/>
</dbReference>
<keyword evidence="8" id="KW-1185">Reference proteome</keyword>
<dbReference type="PANTHER" id="PTHR10543:SF24">
    <property type="entry name" value="CAROTENOID ISOMEROOXYGENASE"/>
    <property type="match status" value="1"/>
</dbReference>
<evidence type="ECO:0000256" key="5">
    <source>
        <dbReference type="PIRSR" id="PIRSR604294-1"/>
    </source>
</evidence>
<evidence type="ECO:0000256" key="2">
    <source>
        <dbReference type="ARBA" id="ARBA00022723"/>
    </source>
</evidence>
<dbReference type="PANTHER" id="PTHR10543">
    <property type="entry name" value="BETA-CAROTENE DIOXYGENASE"/>
    <property type="match status" value="1"/>
</dbReference>
<accession>A0A3R7LRA5</accession>
<dbReference type="EMBL" id="QCYY01004552">
    <property type="protein sequence ID" value="ROT60801.1"/>
    <property type="molecule type" value="Genomic_DNA"/>
</dbReference>
<reference evidence="7 8" key="1">
    <citation type="submission" date="2018-04" db="EMBL/GenBank/DDBJ databases">
        <authorList>
            <person name="Zhang X."/>
            <person name="Yuan J."/>
            <person name="Li F."/>
            <person name="Xiang J."/>
        </authorList>
    </citation>
    <scope>NUCLEOTIDE SEQUENCE [LARGE SCALE GENOMIC DNA]</scope>
    <source>
        <tissue evidence="7">Muscle</tissue>
    </source>
</reference>
<name>A0A3R7LRA5_PENVA</name>
<comment type="similarity">
    <text evidence="1">Belongs to the carotenoid oxygenase family.</text>
</comment>
<keyword evidence="3" id="KW-0560">Oxidoreductase</keyword>
<dbReference type="STRING" id="6689.A0A3R7LRA5"/>
<feature type="binding site" evidence="5">
    <location>
        <position position="673"/>
    </location>
    <ligand>
        <name>Fe cation</name>
        <dbReference type="ChEBI" id="CHEBI:24875"/>
        <note>catalytic</note>
    </ligand>
</feature>
<comment type="caution">
    <text evidence="7">The sequence shown here is derived from an EMBL/GenBank/DDBJ whole genome shotgun (WGS) entry which is preliminary data.</text>
</comment>
<dbReference type="InterPro" id="IPR004294">
    <property type="entry name" value="Carotenoid_Oase"/>
</dbReference>
<dbReference type="GO" id="GO:0003834">
    <property type="term" value="F:beta-carotene 15,15'-dioxygenase activity"/>
    <property type="evidence" value="ECO:0007669"/>
    <property type="project" value="TreeGrafter"/>
</dbReference>
<feature type="region of interest" description="Disordered" evidence="6">
    <location>
        <begin position="189"/>
        <end position="227"/>
    </location>
</feature>
<dbReference type="GO" id="GO:0016121">
    <property type="term" value="P:carotene catabolic process"/>
    <property type="evidence" value="ECO:0007669"/>
    <property type="project" value="TreeGrafter"/>
</dbReference>
<feature type="region of interest" description="Disordered" evidence="6">
    <location>
        <begin position="25"/>
        <end position="46"/>
    </location>
</feature>
<keyword evidence="4 5" id="KW-0408">Iron</keyword>
<dbReference type="Proteomes" id="UP000283509">
    <property type="component" value="Unassembled WGS sequence"/>
</dbReference>
<feature type="compositionally biased region" description="Low complexity" evidence="6">
    <location>
        <begin position="197"/>
        <end position="213"/>
    </location>
</feature>
<evidence type="ECO:0000256" key="6">
    <source>
        <dbReference type="SAM" id="MobiDB-lite"/>
    </source>
</evidence>
<evidence type="ECO:0000313" key="7">
    <source>
        <dbReference type="EMBL" id="ROT60801.1"/>
    </source>
</evidence>
<dbReference type="OrthoDB" id="1069523at2759"/>
<evidence type="ECO:0000256" key="1">
    <source>
        <dbReference type="ARBA" id="ARBA00006787"/>
    </source>
</evidence>